<evidence type="ECO:0000313" key="1">
    <source>
        <dbReference type="EMBL" id="MFD2207995.1"/>
    </source>
</evidence>
<dbReference type="Proteomes" id="UP001597294">
    <property type="component" value="Unassembled WGS sequence"/>
</dbReference>
<keyword evidence="2" id="KW-1185">Reference proteome</keyword>
<dbReference type="EMBL" id="JBHUII010000013">
    <property type="protein sequence ID" value="MFD2207995.1"/>
    <property type="molecule type" value="Genomic_DNA"/>
</dbReference>
<proteinExistence type="predicted"/>
<reference evidence="2" key="1">
    <citation type="journal article" date="2019" name="Int. J. Syst. Evol. Microbiol.">
        <title>The Global Catalogue of Microorganisms (GCM) 10K type strain sequencing project: providing services to taxonomists for standard genome sequencing and annotation.</title>
        <authorList>
            <consortium name="The Broad Institute Genomics Platform"/>
            <consortium name="The Broad Institute Genome Sequencing Center for Infectious Disease"/>
            <person name="Wu L."/>
            <person name="Ma J."/>
        </authorList>
    </citation>
    <scope>NUCLEOTIDE SEQUENCE [LARGE SCALE GENOMIC DNA]</scope>
    <source>
        <strain evidence="2">CGMCC 4.7192</strain>
    </source>
</reference>
<accession>A0ABW5BT54</accession>
<dbReference type="RefSeq" id="WP_380255184.1">
    <property type="nucleotide sequence ID" value="NZ_JBHUII010000013.1"/>
</dbReference>
<organism evidence="1 2">
    <name type="scientific">Kiloniella antarctica</name>
    <dbReference type="NCBI Taxonomy" id="1550907"/>
    <lineage>
        <taxon>Bacteria</taxon>
        <taxon>Pseudomonadati</taxon>
        <taxon>Pseudomonadota</taxon>
        <taxon>Alphaproteobacteria</taxon>
        <taxon>Rhodospirillales</taxon>
        <taxon>Kiloniellaceae</taxon>
        <taxon>Kiloniella</taxon>
    </lineage>
</organism>
<evidence type="ECO:0008006" key="3">
    <source>
        <dbReference type="Google" id="ProtNLM"/>
    </source>
</evidence>
<name>A0ABW5BT54_9PROT</name>
<evidence type="ECO:0000313" key="2">
    <source>
        <dbReference type="Proteomes" id="UP001597294"/>
    </source>
</evidence>
<protein>
    <recommendedName>
        <fullName evidence="3">Surface antigen domain-containing protein</fullName>
    </recommendedName>
</protein>
<comment type="caution">
    <text evidence="1">The sequence shown here is derived from an EMBL/GenBank/DDBJ whole genome shotgun (WGS) entry which is preliminary data.</text>
</comment>
<sequence length="159" mass="18022">MKLNRQILPAAAIILSTVLGSEAMARSLKGSSVHNSNPSAHYTHVRPIAEATHAHRIKQKSSVYIGHRPMKITQKHFHRLTTRQRKRYESAFLSAATISNGRFIYWKEGDASGSISFARDISLQSNCRSYIQTVTINRDLEKVKGVACLQKDNRWNIIY</sequence>
<gene>
    <name evidence="1" type="ORF">ACFSKO_20450</name>
</gene>